<evidence type="ECO:0000313" key="4">
    <source>
        <dbReference type="Proteomes" id="UP000231987"/>
    </source>
</evidence>
<accession>A0A2J0YT49</accession>
<dbReference type="AlphaFoldDB" id="A0A2J0YT49"/>
<sequence length="95" mass="9944">MRYKLTRDFVAAPLLAIAALFTTSALSNDPGTGAQNEPCRVAPGAGADRGTLTEKLDACDGVLKPPAVGDTEMVEPAPDVGRTPVIRPDELPEQQ</sequence>
<organism evidence="3 4">
    <name type="scientific">Rhizobium meliloti</name>
    <name type="common">Ensifer meliloti</name>
    <name type="synonym">Sinorhizobium meliloti</name>
    <dbReference type="NCBI Taxonomy" id="382"/>
    <lineage>
        <taxon>Bacteria</taxon>
        <taxon>Pseudomonadati</taxon>
        <taxon>Pseudomonadota</taxon>
        <taxon>Alphaproteobacteria</taxon>
        <taxon>Hyphomicrobiales</taxon>
        <taxon>Rhizobiaceae</taxon>
        <taxon>Sinorhizobium/Ensifer group</taxon>
        <taxon>Sinorhizobium</taxon>
    </lineage>
</organism>
<dbReference type="RefSeq" id="WP_100675015.1">
    <property type="nucleotide sequence ID" value="NZ_NJGD01000036.1"/>
</dbReference>
<name>A0A2J0YT49_RHIML</name>
<evidence type="ECO:0008006" key="5">
    <source>
        <dbReference type="Google" id="ProtNLM"/>
    </source>
</evidence>
<feature type="chain" id="PRO_5014422792" description="Secreted protein" evidence="2">
    <location>
        <begin position="28"/>
        <end position="95"/>
    </location>
</feature>
<feature type="region of interest" description="Disordered" evidence="1">
    <location>
        <begin position="67"/>
        <end position="95"/>
    </location>
</feature>
<gene>
    <name evidence="3" type="ORF">CEJ86_32255</name>
</gene>
<feature type="signal peptide" evidence="2">
    <location>
        <begin position="1"/>
        <end position="27"/>
    </location>
</feature>
<dbReference type="EMBL" id="NJGD01000036">
    <property type="protein sequence ID" value="PJR08791.1"/>
    <property type="molecule type" value="Genomic_DNA"/>
</dbReference>
<comment type="caution">
    <text evidence="3">The sequence shown here is derived from an EMBL/GenBank/DDBJ whole genome shotgun (WGS) entry which is preliminary data.</text>
</comment>
<evidence type="ECO:0000313" key="3">
    <source>
        <dbReference type="EMBL" id="PJR08791.1"/>
    </source>
</evidence>
<proteinExistence type="predicted"/>
<dbReference type="Proteomes" id="UP000231987">
    <property type="component" value="Unassembled WGS sequence"/>
</dbReference>
<protein>
    <recommendedName>
        <fullName evidence="5">Secreted protein</fullName>
    </recommendedName>
</protein>
<evidence type="ECO:0000256" key="2">
    <source>
        <dbReference type="SAM" id="SignalP"/>
    </source>
</evidence>
<keyword evidence="2" id="KW-0732">Signal</keyword>
<reference evidence="3 4" key="1">
    <citation type="submission" date="2017-06" db="EMBL/GenBank/DDBJ databases">
        <title>Ensifer strains isolated from leguminous trees and herbs display diverse denitrification phenotypes with some acting as strong N2O sinks.</title>
        <authorList>
            <person name="Woliy K."/>
            <person name="Mania D."/>
            <person name="Bakken L.R."/>
            <person name="Frostegard A."/>
        </authorList>
    </citation>
    <scope>NUCLEOTIDE SEQUENCE [LARGE SCALE GENOMIC DNA]</scope>
    <source>
        <strain evidence="3 4">AC50a</strain>
    </source>
</reference>
<evidence type="ECO:0000256" key="1">
    <source>
        <dbReference type="SAM" id="MobiDB-lite"/>
    </source>
</evidence>